<dbReference type="AlphaFoldDB" id="A0A4R0RYL3"/>
<feature type="region of interest" description="Disordered" evidence="1">
    <location>
        <begin position="614"/>
        <end position="684"/>
    </location>
</feature>
<dbReference type="EMBL" id="RWJN01000042">
    <property type="protein sequence ID" value="TCD69398.1"/>
    <property type="molecule type" value="Genomic_DNA"/>
</dbReference>
<sequence>MVVEDVWTKCLDQRAGGNPEKMDHVSAPPGGHARGPTSSSFLPQPFVGYFGYFVHPYLVAVPYNVGPFVLVPHLVPALAPQIPYPAPVVPYLPRPIYRNRPDRQAEVSLLSYQMFPNGGTREANDASRDRMSLHALPYDLLLNVAQSLSLRDIHALQLTCKSLHEFGTTRPVFRNLAVALLRRCRALPLSGFQRLSDLTTEQLITAVTRATRLERAWASNTPKPSTLSPYTDSPGLDPANKSWYKIISSPPNEEIDWLSPITSSYSLCATKSGKVVCWDVYRDVCLAEWNPNERWELWKCRVEFDIRTVYFSMAKTIQRTVEQSGDNTGSISPAVFDDRLMEFILMKLEFPNTPLDSAGRPSAAPVFSRLATFRTMGVVMNVFLLDPAVRLLSAFVWVPSSNTIGLYALLDWDKPQYIYVDTGIECTMSSNWSCILHEDQIVIHSEESDVAYQYFYPIEVLRKYTQPSKTTGLWGPTLSARLSPITTLSGKFIFPSNPFPRQPTTTHTINVNGNNINIAFTTVQAAMTGNAAPGPVIGLPPNPVNTNPFPFPPWYPESAHFVRQWWPTLPTIPRLSCTVVLLADHDPVTHRTRYVLAQHYFRVPLSRRGFDGLGLTNGHRRQNGHGSFSSSNSSESGDVSGGSSSEDHEQDGVSARSSEEGGGGSSNDVDDDDDSEDDDDGEDDQDADLLRIWYVSKPFEVVCVFDSPEDEQEDGQPVERPRPLMAVDFGHAVWVEYCDDEPPPPPPHHVVQLVDVGGVQHVQITAHVHQHPAPGGAANGNAQLAAGPLAQALAQAHVEAAEPSEAKRLRFVSFPPVSSCREDNSSKTKGGRREAEGTVRTLEIPEELDLDTVETINIDQSQGAVIISVKEGKIFILCYE</sequence>
<evidence type="ECO:0000313" key="3">
    <source>
        <dbReference type="EMBL" id="TCD69398.1"/>
    </source>
</evidence>
<evidence type="ECO:0000259" key="2">
    <source>
        <dbReference type="PROSITE" id="PS50181"/>
    </source>
</evidence>
<comment type="caution">
    <text evidence="3">The sequence shown here is derived from an EMBL/GenBank/DDBJ whole genome shotgun (WGS) entry which is preliminary data.</text>
</comment>
<protein>
    <recommendedName>
        <fullName evidence="2">F-box domain-containing protein</fullName>
    </recommendedName>
</protein>
<dbReference type="Pfam" id="PF00646">
    <property type="entry name" value="F-box"/>
    <property type="match status" value="1"/>
</dbReference>
<dbReference type="CDD" id="cd09917">
    <property type="entry name" value="F-box_SF"/>
    <property type="match status" value="1"/>
</dbReference>
<proteinExistence type="predicted"/>
<evidence type="ECO:0000313" key="4">
    <source>
        <dbReference type="Proteomes" id="UP000292702"/>
    </source>
</evidence>
<dbReference type="STRING" id="92696.A0A4R0RYL3"/>
<reference evidence="3 4" key="1">
    <citation type="submission" date="2018-11" db="EMBL/GenBank/DDBJ databases">
        <title>Genome assembly of Steccherinum ochraceum LE-BIN_3174, the white-rot fungus of the Steccherinaceae family (The Residual Polyporoid clade, Polyporales, Basidiomycota).</title>
        <authorList>
            <person name="Fedorova T.V."/>
            <person name="Glazunova O.A."/>
            <person name="Landesman E.O."/>
            <person name="Moiseenko K.V."/>
            <person name="Psurtseva N.V."/>
            <person name="Savinova O.S."/>
            <person name="Shakhova N.V."/>
            <person name="Tyazhelova T.V."/>
            <person name="Vasina D.V."/>
        </authorList>
    </citation>
    <scope>NUCLEOTIDE SEQUENCE [LARGE SCALE GENOMIC DNA]</scope>
    <source>
        <strain evidence="3 4">LE-BIN_3174</strain>
    </source>
</reference>
<organism evidence="3 4">
    <name type="scientific">Steccherinum ochraceum</name>
    <dbReference type="NCBI Taxonomy" id="92696"/>
    <lineage>
        <taxon>Eukaryota</taxon>
        <taxon>Fungi</taxon>
        <taxon>Dikarya</taxon>
        <taxon>Basidiomycota</taxon>
        <taxon>Agaricomycotina</taxon>
        <taxon>Agaricomycetes</taxon>
        <taxon>Polyporales</taxon>
        <taxon>Steccherinaceae</taxon>
        <taxon>Steccherinum</taxon>
    </lineage>
</organism>
<evidence type="ECO:0000256" key="1">
    <source>
        <dbReference type="SAM" id="MobiDB-lite"/>
    </source>
</evidence>
<feature type="compositionally biased region" description="Low complexity" evidence="1">
    <location>
        <begin position="624"/>
        <end position="644"/>
    </location>
</feature>
<dbReference type="SUPFAM" id="SSF81383">
    <property type="entry name" value="F-box domain"/>
    <property type="match status" value="1"/>
</dbReference>
<keyword evidence="4" id="KW-1185">Reference proteome</keyword>
<gene>
    <name evidence="3" type="ORF">EIP91_007745</name>
</gene>
<feature type="compositionally biased region" description="Acidic residues" evidence="1">
    <location>
        <begin position="668"/>
        <end position="684"/>
    </location>
</feature>
<dbReference type="OrthoDB" id="3202382at2759"/>
<feature type="region of interest" description="Disordered" evidence="1">
    <location>
        <begin position="13"/>
        <end position="37"/>
    </location>
</feature>
<dbReference type="PROSITE" id="PS50181">
    <property type="entry name" value="FBOX"/>
    <property type="match status" value="1"/>
</dbReference>
<dbReference type="InterPro" id="IPR001810">
    <property type="entry name" value="F-box_dom"/>
</dbReference>
<dbReference type="Proteomes" id="UP000292702">
    <property type="component" value="Unassembled WGS sequence"/>
</dbReference>
<dbReference type="InterPro" id="IPR036047">
    <property type="entry name" value="F-box-like_dom_sf"/>
</dbReference>
<accession>A0A4R0RYL3</accession>
<feature type="domain" description="F-box" evidence="2">
    <location>
        <begin position="130"/>
        <end position="176"/>
    </location>
</feature>
<name>A0A4R0RYL3_9APHY</name>